<dbReference type="InterPro" id="IPR046530">
    <property type="entry name" value="BIM1-like_dom"/>
</dbReference>
<proteinExistence type="predicted"/>
<evidence type="ECO:0000313" key="3">
    <source>
        <dbReference type="Proteomes" id="UP001217089"/>
    </source>
</evidence>
<reference evidence="2 3" key="1">
    <citation type="submission" date="2022-12" db="EMBL/GenBank/DDBJ databases">
        <title>Chromosome-level genome of Tegillarca granosa.</title>
        <authorList>
            <person name="Kim J."/>
        </authorList>
    </citation>
    <scope>NUCLEOTIDE SEQUENCE [LARGE SCALE GENOMIC DNA]</scope>
    <source>
        <strain evidence="2">Teg-2019</strain>
        <tissue evidence="2">Adductor muscle</tissue>
    </source>
</reference>
<dbReference type="Proteomes" id="UP001217089">
    <property type="component" value="Unassembled WGS sequence"/>
</dbReference>
<name>A0ABQ9EB93_TEGGR</name>
<dbReference type="PANTHER" id="PTHR37916">
    <property type="entry name" value="CHITIN-BINDING TYPE-4 DOMAIN-CONTAINING PROTEIN"/>
    <property type="match status" value="1"/>
</dbReference>
<evidence type="ECO:0000313" key="2">
    <source>
        <dbReference type="EMBL" id="KAJ8302613.1"/>
    </source>
</evidence>
<dbReference type="PANTHER" id="PTHR37916:SF1">
    <property type="entry name" value="COPPER ACQUISITION FACTOR BIM1-LIKE DOMAIN-CONTAINING PROTEIN"/>
    <property type="match status" value="1"/>
</dbReference>
<dbReference type="EMBL" id="JARBDR010000917">
    <property type="protein sequence ID" value="KAJ8302613.1"/>
    <property type="molecule type" value="Genomic_DNA"/>
</dbReference>
<evidence type="ECO:0000259" key="1">
    <source>
        <dbReference type="Pfam" id="PF20238"/>
    </source>
</evidence>
<sequence>MQYDVTAVQSHLCLLNPVQRGPVDDISTPGSQNCYFVAGPCGGQKAHPGARTILPAKSSLNVIFQKNLDHYNSTNPGYFQINIGQDERHMREVMRMNDTSDGSGHIYTTQVTLPPNLNQGDGYILQMTYVSNTVPITFYQCADILVLTMMIKAVIIVCILAISDAHLCLISPPQRGSMNGLNTAGSDDCILTSAPCGGRERKERSGEGFAAGENVTVTFQKNLDHFNSQSPGYFTVSLGSPSGQLQELARIPDGGEKSLHLYSMNVTLPREPQAEAGHFMQVVYHTNNPQAPPNFYQCADIVIARRPPPRK</sequence>
<keyword evidence="3" id="KW-1185">Reference proteome</keyword>
<gene>
    <name evidence="2" type="ORF">KUTeg_019009</name>
</gene>
<protein>
    <recommendedName>
        <fullName evidence="1">Copper acquisition factor BIM1-like domain-containing protein</fullName>
    </recommendedName>
</protein>
<accession>A0ABQ9EB93</accession>
<feature type="domain" description="Copper acquisition factor BIM1-like" evidence="1">
    <location>
        <begin position="38"/>
        <end position="145"/>
    </location>
</feature>
<dbReference type="Pfam" id="PF20238">
    <property type="entry name" value="BIM1-like_dom"/>
    <property type="match status" value="1"/>
</dbReference>
<organism evidence="2 3">
    <name type="scientific">Tegillarca granosa</name>
    <name type="common">Malaysian cockle</name>
    <name type="synonym">Anadara granosa</name>
    <dbReference type="NCBI Taxonomy" id="220873"/>
    <lineage>
        <taxon>Eukaryota</taxon>
        <taxon>Metazoa</taxon>
        <taxon>Spiralia</taxon>
        <taxon>Lophotrochozoa</taxon>
        <taxon>Mollusca</taxon>
        <taxon>Bivalvia</taxon>
        <taxon>Autobranchia</taxon>
        <taxon>Pteriomorphia</taxon>
        <taxon>Arcoida</taxon>
        <taxon>Arcoidea</taxon>
        <taxon>Arcidae</taxon>
        <taxon>Tegillarca</taxon>
    </lineage>
</organism>
<comment type="caution">
    <text evidence="2">The sequence shown here is derived from an EMBL/GenBank/DDBJ whole genome shotgun (WGS) entry which is preliminary data.</text>
</comment>